<dbReference type="EMBL" id="BJWA01000001">
    <property type="protein sequence ID" value="GEL78893.1"/>
    <property type="molecule type" value="Genomic_DNA"/>
</dbReference>
<sequence length="40" mass="4703">MFRLSVYYYTGRFVYATSLSKSRYGAPQEFLLTPFLASRD</sequence>
<accession>A0ABQ0V8P9</accession>
<keyword evidence="2" id="KW-1185">Reference proteome</keyword>
<gene>
    <name evidence="1" type="ORF">EMU01_00370</name>
</gene>
<evidence type="ECO:0000313" key="1">
    <source>
        <dbReference type="EMBL" id="GEL78893.1"/>
    </source>
</evidence>
<organism evidence="1 2">
    <name type="scientific">Enterococcus mundtii</name>
    <dbReference type="NCBI Taxonomy" id="53346"/>
    <lineage>
        <taxon>Bacteria</taxon>
        <taxon>Bacillati</taxon>
        <taxon>Bacillota</taxon>
        <taxon>Bacilli</taxon>
        <taxon>Lactobacillales</taxon>
        <taxon>Enterococcaceae</taxon>
        <taxon>Enterococcus</taxon>
    </lineage>
</organism>
<comment type="caution">
    <text evidence="1">The sequence shown here is derived from an EMBL/GenBank/DDBJ whole genome shotgun (WGS) entry which is preliminary data.</text>
</comment>
<protein>
    <submittedName>
        <fullName evidence="1">Uncharacterized protein</fullName>
    </submittedName>
</protein>
<dbReference type="Proteomes" id="UP000321175">
    <property type="component" value="Unassembled WGS sequence"/>
</dbReference>
<proteinExistence type="predicted"/>
<dbReference type="RefSeq" id="WP_256209227.1">
    <property type="nucleotide sequence ID" value="NZ_CABHEA010000021.1"/>
</dbReference>
<reference evidence="1 2" key="1">
    <citation type="submission" date="2019-07" db="EMBL/GenBank/DDBJ databases">
        <title>Whole genome shotgun sequence of Enterococcus mundtii NBRC 100490.</title>
        <authorList>
            <person name="Hosoyama A."/>
            <person name="Uohara A."/>
            <person name="Ohji S."/>
            <person name="Ichikawa N."/>
        </authorList>
    </citation>
    <scope>NUCLEOTIDE SEQUENCE [LARGE SCALE GENOMIC DNA]</scope>
    <source>
        <strain evidence="1 2">NBRC 100490</strain>
    </source>
</reference>
<name>A0ABQ0V8P9_ENTMU</name>
<evidence type="ECO:0000313" key="2">
    <source>
        <dbReference type="Proteomes" id="UP000321175"/>
    </source>
</evidence>